<keyword evidence="6" id="KW-0645">Protease</keyword>
<evidence type="ECO:0000256" key="1">
    <source>
        <dbReference type="ARBA" id="ARBA00000098"/>
    </source>
</evidence>
<evidence type="ECO:0000256" key="2">
    <source>
        <dbReference type="ARBA" id="ARBA00001947"/>
    </source>
</evidence>
<dbReference type="InterPro" id="IPR001930">
    <property type="entry name" value="Peptidase_M1"/>
</dbReference>
<protein>
    <recommendedName>
        <fullName evidence="5">Aminopeptidase N</fullName>
        <ecNumber evidence="4">3.4.11.2</ecNumber>
    </recommendedName>
    <alternativeName>
        <fullName evidence="11">Alanine aminopeptidase</fullName>
    </alternativeName>
    <alternativeName>
        <fullName evidence="12">Lysyl aminopeptidase</fullName>
    </alternativeName>
</protein>
<dbReference type="Pfam" id="PF01433">
    <property type="entry name" value="Peptidase_M1"/>
    <property type="match status" value="1"/>
</dbReference>
<evidence type="ECO:0000256" key="5">
    <source>
        <dbReference type="ARBA" id="ARBA00015611"/>
    </source>
</evidence>
<evidence type="ECO:0000313" key="16">
    <source>
        <dbReference type="EMBL" id="TNM41144.1"/>
    </source>
</evidence>
<evidence type="ECO:0000256" key="8">
    <source>
        <dbReference type="ARBA" id="ARBA00022801"/>
    </source>
</evidence>
<evidence type="ECO:0000259" key="15">
    <source>
        <dbReference type="Pfam" id="PF17900"/>
    </source>
</evidence>
<reference evidence="16 17" key="1">
    <citation type="journal article" date="2016" name="Int. J. Syst. Evol. Microbiol.">
        <title>Nocardioides albidus sp. nov., an actinobacterium isolated from garden soil.</title>
        <authorList>
            <person name="Singh H."/>
            <person name="Du J."/>
            <person name="Trinh H."/>
            <person name="Won K."/>
            <person name="Yang J.E."/>
            <person name="Yin C."/>
            <person name="Kook M."/>
            <person name="Yi T.H."/>
        </authorList>
    </citation>
    <scope>NUCLEOTIDE SEQUENCE [LARGE SCALE GENOMIC DNA]</scope>
    <source>
        <strain evidence="16 17">CCTCC AB 2015297</strain>
    </source>
</reference>
<comment type="catalytic activity">
    <reaction evidence="1">
        <text>Release of an N-terminal amino acid, Xaa-|-Yaa- from a peptide, amide or arylamide. Xaa is preferably Ala, but may be most amino acids including Pro (slow action). When a terminal hydrophobic residue is followed by a prolyl residue, the two may be released as an intact Xaa-Pro dipeptide.</text>
        <dbReference type="EC" id="3.4.11.2"/>
    </reaction>
</comment>
<dbReference type="InterPro" id="IPR027268">
    <property type="entry name" value="Peptidase_M4/M1_CTD_sf"/>
</dbReference>
<dbReference type="GO" id="GO:0008270">
    <property type="term" value="F:zinc ion binding"/>
    <property type="evidence" value="ECO:0007669"/>
    <property type="project" value="InterPro"/>
</dbReference>
<evidence type="ECO:0000256" key="12">
    <source>
        <dbReference type="ARBA" id="ARBA00031533"/>
    </source>
</evidence>
<feature type="region of interest" description="Disordered" evidence="13">
    <location>
        <begin position="95"/>
        <end position="130"/>
    </location>
</feature>
<keyword evidence="17" id="KW-1185">Reference proteome</keyword>
<keyword evidence="7" id="KW-0479">Metal-binding</keyword>
<dbReference type="InterPro" id="IPR050344">
    <property type="entry name" value="Peptidase_M1_aminopeptidases"/>
</dbReference>
<dbReference type="GO" id="GO:0008237">
    <property type="term" value="F:metallopeptidase activity"/>
    <property type="evidence" value="ECO:0007669"/>
    <property type="project" value="UniProtKB-KW"/>
</dbReference>
<dbReference type="InterPro" id="IPR014782">
    <property type="entry name" value="Peptidase_M1_dom"/>
</dbReference>
<evidence type="ECO:0000256" key="11">
    <source>
        <dbReference type="ARBA" id="ARBA00029811"/>
    </source>
</evidence>
<dbReference type="EC" id="3.4.11.2" evidence="4"/>
<dbReference type="AlphaFoldDB" id="A0A5C4VYS6"/>
<dbReference type="CDD" id="cd09603">
    <property type="entry name" value="M1_APN_like"/>
    <property type="match status" value="1"/>
</dbReference>
<dbReference type="PANTHER" id="PTHR11533:SF297">
    <property type="entry name" value="AMINOPEPTIDASE N"/>
    <property type="match status" value="1"/>
</dbReference>
<accession>A0A5C4VYS6</accession>
<dbReference type="Proteomes" id="UP000313231">
    <property type="component" value="Unassembled WGS sequence"/>
</dbReference>
<dbReference type="GO" id="GO:0006508">
    <property type="term" value="P:proteolysis"/>
    <property type="evidence" value="ECO:0007669"/>
    <property type="project" value="UniProtKB-KW"/>
</dbReference>
<feature type="domain" description="Aminopeptidase N-like N-terminal" evidence="15">
    <location>
        <begin position="206"/>
        <end position="375"/>
    </location>
</feature>
<comment type="cofactor">
    <cofactor evidence="2">
        <name>Zn(2+)</name>
        <dbReference type="ChEBI" id="CHEBI:29105"/>
    </cofactor>
</comment>
<feature type="domain" description="Peptidase M1 membrane alanine aminopeptidase" evidence="14">
    <location>
        <begin position="465"/>
        <end position="609"/>
    </location>
</feature>
<dbReference type="InterPro" id="IPR045357">
    <property type="entry name" value="Aminopeptidase_N-like_N"/>
</dbReference>
<dbReference type="InterPro" id="IPR042097">
    <property type="entry name" value="Aminopeptidase_N-like_N_sf"/>
</dbReference>
<dbReference type="PANTHER" id="PTHR11533">
    <property type="entry name" value="PROTEASE M1 ZINC METALLOPROTEASE"/>
    <property type="match status" value="1"/>
</dbReference>
<evidence type="ECO:0000256" key="7">
    <source>
        <dbReference type="ARBA" id="ARBA00022723"/>
    </source>
</evidence>
<dbReference type="SUPFAM" id="SSF55486">
    <property type="entry name" value="Metalloproteases ('zincins'), catalytic domain"/>
    <property type="match status" value="1"/>
</dbReference>
<name>A0A5C4VYS6_9ACTN</name>
<dbReference type="SUPFAM" id="SSF63737">
    <property type="entry name" value="Leukotriene A4 hydrolase N-terminal domain"/>
    <property type="match status" value="1"/>
</dbReference>
<keyword evidence="8" id="KW-0378">Hydrolase</keyword>
<evidence type="ECO:0000256" key="13">
    <source>
        <dbReference type="SAM" id="MobiDB-lite"/>
    </source>
</evidence>
<evidence type="ECO:0000256" key="4">
    <source>
        <dbReference type="ARBA" id="ARBA00012564"/>
    </source>
</evidence>
<keyword evidence="10" id="KW-0482">Metalloprotease</keyword>
<dbReference type="GO" id="GO:0016285">
    <property type="term" value="F:alanyl aminopeptidase activity"/>
    <property type="evidence" value="ECO:0007669"/>
    <property type="project" value="UniProtKB-EC"/>
</dbReference>
<evidence type="ECO:0000256" key="6">
    <source>
        <dbReference type="ARBA" id="ARBA00022670"/>
    </source>
</evidence>
<comment type="similarity">
    <text evidence="3">Belongs to the peptidase M1 family.</text>
</comment>
<dbReference type="EMBL" id="VDMP01000022">
    <property type="protein sequence ID" value="TNM41144.1"/>
    <property type="molecule type" value="Genomic_DNA"/>
</dbReference>
<evidence type="ECO:0000256" key="3">
    <source>
        <dbReference type="ARBA" id="ARBA00010136"/>
    </source>
</evidence>
<evidence type="ECO:0000259" key="14">
    <source>
        <dbReference type="Pfam" id="PF01433"/>
    </source>
</evidence>
<dbReference type="PRINTS" id="PR00756">
    <property type="entry name" value="ALADIPTASE"/>
</dbReference>
<proteinExistence type="inferred from homology"/>
<evidence type="ECO:0000313" key="17">
    <source>
        <dbReference type="Proteomes" id="UP000313231"/>
    </source>
</evidence>
<evidence type="ECO:0000256" key="10">
    <source>
        <dbReference type="ARBA" id="ARBA00023049"/>
    </source>
</evidence>
<dbReference type="Pfam" id="PF17900">
    <property type="entry name" value="Peptidase_M1_N"/>
    <property type="match status" value="1"/>
</dbReference>
<dbReference type="Gene3D" id="2.60.40.1730">
    <property type="entry name" value="tricorn interacting facor f3 domain"/>
    <property type="match status" value="1"/>
</dbReference>
<gene>
    <name evidence="16" type="ORF">FHP29_09035</name>
</gene>
<dbReference type="Gene3D" id="1.10.390.10">
    <property type="entry name" value="Neutral Protease Domain 2"/>
    <property type="match status" value="1"/>
</dbReference>
<keyword evidence="9" id="KW-0862">Zinc</keyword>
<sequence length="630" mass="67819">MGVGPVDQVDVGLLARLQDAEIGVDGALGGDDPAGARLGASGQRLDVEPGGPALAGAEVVVRGELEDEERVDVGHIGGDIGGDIRGGGVLLEQGGSSGSRGCGLRAGRRQRPTCHAPLDGSASGRGRTPPRWRIRVPVGNRFSAAYIEPVRRLAAIVALLSCLPVLATSGLPVAEAAEDRDAGVRGSARGTDPYWPLDGNGGTDAQHYAVKVRYDFATGRLKGRTAITMRATTDLRSFSLDLLLPATAVRVDGRKARFRTVGRHELRVVPKAPLAAGASFRVVVRYAGKPASYRYAGERNWLASRTEVVAMNQPHMAPWWFPSNDHPSDKATFDVRVTVPKGKKVVGNGVRVGRKVRRGLATTHWRMSDPMATYLAFFAAGRYVVDTGTTAAGIPFYNAVSRGLEPRTRKNARAMLSRTGAITDWLQAKLGAYPFASTGGLVTGLDVGFALENQSRPTYGSWIYPSVIVHELAHQWFGDSVAVQRWRDIWLNEGFATYLEAEYAAEHGGESVQAYLDRMYRRTCDEPASDFWRLDIADPGPKRLFAEAVYDRGAMALAALRNVIGAQTLGDLLSRWVAEHHDGNATVEQFQALAEIVSGKELDAFFHTWLRSGTVPAPTLENGLAGISCS</sequence>
<organism evidence="16 17">
    <name type="scientific">Nocardioides albidus</name>
    <dbReference type="NCBI Taxonomy" id="1517589"/>
    <lineage>
        <taxon>Bacteria</taxon>
        <taxon>Bacillati</taxon>
        <taxon>Actinomycetota</taxon>
        <taxon>Actinomycetes</taxon>
        <taxon>Propionibacteriales</taxon>
        <taxon>Nocardioidaceae</taxon>
        <taxon>Nocardioides</taxon>
    </lineage>
</organism>
<comment type="caution">
    <text evidence="16">The sequence shown here is derived from an EMBL/GenBank/DDBJ whole genome shotgun (WGS) entry which is preliminary data.</text>
</comment>
<evidence type="ECO:0000256" key="9">
    <source>
        <dbReference type="ARBA" id="ARBA00022833"/>
    </source>
</evidence>